<dbReference type="AlphaFoldDB" id="A0A1E3QRD1"/>
<keyword evidence="2" id="KW-1185">Reference proteome</keyword>
<accession>A0A1E3QRD1</accession>
<proteinExistence type="predicted"/>
<sequence>MISIDIAAPTYTLHHELSSATVLGLRQFLPLAPHPSPIFSPVEDTPQTIMDPLGFSSGTIDPRKVFVMTPPASLKLPYDFSQAPRKIHIPRANGLHSPVISPTFVNRLGSNDPGAYTDYCNLTEGRMANFGDSGNELPEAYDSRSSFDSASSLFWGIDSPTPSIYGETSETCASPSTMLFEFCERTLESSLTNNMNSKEFLLRGDMGTDGAGLDKDVVDSLDELATDGETSIGSPSESFFSAVYNSRPSVTISANYLSLIIFIGNFSSTIFGGYPCVGAFGVYLSFGICRDCVFSPGK</sequence>
<reference evidence="2" key="1">
    <citation type="submission" date="2016-05" db="EMBL/GenBank/DDBJ databases">
        <title>Comparative genomics of biotechnologically important yeasts.</title>
        <authorList>
            <consortium name="DOE Joint Genome Institute"/>
            <person name="Riley R."/>
            <person name="Haridas S."/>
            <person name="Wolfe K.H."/>
            <person name="Lopes M.R."/>
            <person name="Hittinger C.T."/>
            <person name="Goker M."/>
            <person name="Salamov A."/>
            <person name="Wisecaver J."/>
            <person name="Long T.M."/>
            <person name="Aerts A.L."/>
            <person name="Barry K."/>
            <person name="Choi C."/>
            <person name="Clum A."/>
            <person name="Coughlan A.Y."/>
            <person name="Deshpande S."/>
            <person name="Douglass A.P."/>
            <person name="Hanson S.J."/>
            <person name="Klenk H.-P."/>
            <person name="Labutti K."/>
            <person name="Lapidus A."/>
            <person name="Lindquist E."/>
            <person name="Lipzen A."/>
            <person name="Meier-Kolthoff J.P."/>
            <person name="Ohm R.A."/>
            <person name="Otillar R.P."/>
            <person name="Pangilinan J."/>
            <person name="Peng Y."/>
            <person name="Rokas A."/>
            <person name="Rosa C.A."/>
            <person name="Scheuner C."/>
            <person name="Sibirny A.A."/>
            <person name="Slot J.C."/>
            <person name="Stielow J.B."/>
            <person name="Sun H."/>
            <person name="Kurtzman C.P."/>
            <person name="Blackwell M."/>
            <person name="Grigoriev I.V."/>
            <person name="Jeffries T.W."/>
        </authorList>
    </citation>
    <scope>NUCLEOTIDE SEQUENCE [LARGE SCALE GENOMIC DNA]</scope>
    <source>
        <strain evidence="2">NRRL Y-12698</strain>
    </source>
</reference>
<evidence type="ECO:0000313" key="1">
    <source>
        <dbReference type="EMBL" id="ODQ79507.1"/>
    </source>
</evidence>
<dbReference type="GeneID" id="30150651"/>
<dbReference type="Proteomes" id="UP000094336">
    <property type="component" value="Unassembled WGS sequence"/>
</dbReference>
<protein>
    <submittedName>
        <fullName evidence="1">Uncharacterized protein</fullName>
    </submittedName>
</protein>
<name>A0A1E3QRD1_9ASCO</name>
<evidence type="ECO:0000313" key="2">
    <source>
        <dbReference type="Proteomes" id="UP000094336"/>
    </source>
</evidence>
<dbReference type="RefSeq" id="XP_018984835.1">
    <property type="nucleotide sequence ID" value="XM_019132798.1"/>
</dbReference>
<organism evidence="1 2">
    <name type="scientific">Babjeviella inositovora NRRL Y-12698</name>
    <dbReference type="NCBI Taxonomy" id="984486"/>
    <lineage>
        <taxon>Eukaryota</taxon>
        <taxon>Fungi</taxon>
        <taxon>Dikarya</taxon>
        <taxon>Ascomycota</taxon>
        <taxon>Saccharomycotina</taxon>
        <taxon>Pichiomycetes</taxon>
        <taxon>Serinales incertae sedis</taxon>
        <taxon>Babjeviella</taxon>
    </lineage>
</organism>
<dbReference type="EMBL" id="KV454432">
    <property type="protein sequence ID" value="ODQ79507.1"/>
    <property type="molecule type" value="Genomic_DNA"/>
</dbReference>
<gene>
    <name evidence="1" type="ORF">BABINDRAFT_8428</name>
</gene>